<reference evidence="1" key="1">
    <citation type="journal article" date="2023" name="Science">
        <title>Elucidation of the pathway for biosynthesis of saponin adjuvants from the soapbark tree.</title>
        <authorList>
            <person name="Reed J."/>
            <person name="Orme A."/>
            <person name="El-Demerdash A."/>
            <person name="Owen C."/>
            <person name="Martin L.B.B."/>
            <person name="Misra R.C."/>
            <person name="Kikuchi S."/>
            <person name="Rejzek M."/>
            <person name="Martin A.C."/>
            <person name="Harkess A."/>
            <person name="Leebens-Mack J."/>
            <person name="Louveau T."/>
            <person name="Stephenson M.J."/>
            <person name="Osbourn A."/>
        </authorList>
    </citation>
    <scope>NUCLEOTIDE SEQUENCE</scope>
    <source>
        <strain evidence="1">S10</strain>
    </source>
</reference>
<evidence type="ECO:0000313" key="1">
    <source>
        <dbReference type="EMBL" id="KAJ7968601.1"/>
    </source>
</evidence>
<gene>
    <name evidence="1" type="ORF">O6P43_012681</name>
</gene>
<name>A0AAD7M271_QUISA</name>
<keyword evidence="2" id="KW-1185">Reference proteome</keyword>
<sequence length="158" mass="17122">MVSDAVLVLQDLSSVCLSTGSVLPLSVCSQQNPEKSKTQKAPKRKPLLSPTIKVHLPRTMASTSFAAARSVIRSTAARAVTTSRLAAGTKPKPTQSPFRIPKQNSISHRIFRSPVEMSFCVESMLPYHTATASALLTSMLSVSRRTHGWTPEDCNDDV</sequence>
<evidence type="ECO:0000313" key="2">
    <source>
        <dbReference type="Proteomes" id="UP001163823"/>
    </source>
</evidence>
<dbReference type="PANTHER" id="PTHR33156:SF59">
    <property type="entry name" value="PROTEIN NUCLEAR FUSION DEFECTIVE 6, CHLOROPLASTIC_MITOCHONDRIAL-LIKE"/>
    <property type="match status" value="1"/>
</dbReference>
<dbReference type="EMBL" id="JARAOO010000005">
    <property type="protein sequence ID" value="KAJ7968601.1"/>
    <property type="molecule type" value="Genomic_DNA"/>
</dbReference>
<accession>A0AAD7M271</accession>
<organism evidence="1 2">
    <name type="scientific">Quillaja saponaria</name>
    <name type="common">Soap bark tree</name>
    <dbReference type="NCBI Taxonomy" id="32244"/>
    <lineage>
        <taxon>Eukaryota</taxon>
        <taxon>Viridiplantae</taxon>
        <taxon>Streptophyta</taxon>
        <taxon>Embryophyta</taxon>
        <taxon>Tracheophyta</taxon>
        <taxon>Spermatophyta</taxon>
        <taxon>Magnoliopsida</taxon>
        <taxon>eudicotyledons</taxon>
        <taxon>Gunneridae</taxon>
        <taxon>Pentapetalae</taxon>
        <taxon>rosids</taxon>
        <taxon>fabids</taxon>
        <taxon>Fabales</taxon>
        <taxon>Quillajaceae</taxon>
        <taxon>Quillaja</taxon>
    </lineage>
</organism>
<dbReference type="InterPro" id="IPR043459">
    <property type="entry name" value="NFD6/NOXY2-like"/>
</dbReference>
<dbReference type="AlphaFoldDB" id="A0AAD7M271"/>
<protein>
    <submittedName>
        <fullName evidence="1">Protein NUCLEAR FUSION DEFECTIVE 6 chloroplastic/mitochondrial isoform X2</fullName>
    </submittedName>
</protein>
<proteinExistence type="predicted"/>
<dbReference type="Proteomes" id="UP001163823">
    <property type="component" value="Chromosome 5"/>
</dbReference>
<dbReference type="PANTHER" id="PTHR33156">
    <property type="entry name" value="OS02G0230000 PROTEIN"/>
    <property type="match status" value="1"/>
</dbReference>
<comment type="caution">
    <text evidence="1">The sequence shown here is derived from an EMBL/GenBank/DDBJ whole genome shotgun (WGS) entry which is preliminary data.</text>
</comment>
<dbReference type="GO" id="GO:0005739">
    <property type="term" value="C:mitochondrion"/>
    <property type="evidence" value="ECO:0007669"/>
    <property type="project" value="TreeGrafter"/>
</dbReference>